<protein>
    <submittedName>
        <fullName evidence="1">Uncharacterized protein</fullName>
    </submittedName>
</protein>
<dbReference type="EMBL" id="NUVX01000065">
    <property type="protein sequence ID" value="PFJ32301.1"/>
    <property type="molecule type" value="Genomic_DNA"/>
</dbReference>
<dbReference type="RefSeq" id="WP_098517343.1">
    <property type="nucleotide sequence ID" value="NZ_NUVX01000065.1"/>
</dbReference>
<dbReference type="AlphaFoldDB" id="A0A9X6WIW4"/>
<evidence type="ECO:0000313" key="1">
    <source>
        <dbReference type="EMBL" id="PFJ32301.1"/>
    </source>
</evidence>
<comment type="caution">
    <text evidence="1">The sequence shown here is derived from an EMBL/GenBank/DDBJ whole genome shotgun (WGS) entry which is preliminary data.</text>
</comment>
<sequence>MKENTTSLQTNIEVMINSPELHILRKQLMNLVQANESENDYYIRENINGKPYNPNNNSLNNISKVDDELIEILQKLSPFMVQNPITTTYMNFDLKDILGRLIPFTKKQIERMTEHTRLRVVKLALLGVDNALTSHKNITLDERKIMFYDTFESEKLRILMEDNEDKMIVLEEDAIHLIRNIFSTVLSKWLHYYIGLTTIPKIPSYIQFHQNEENYMLYDLCIETLKQFPHLDACYMETLKNSIECYLLEGHTLSKEEISEIRDFKSCPFLHELYDYSFLISKSDNNEIVPNNKVIQGNLGLFQKTGNVVKLLDELYILIRNPADFENIAAHILSFAELVQSISSRLEITTICDASGLELIAEVIDCLPKLEQMLKRQY</sequence>
<proteinExistence type="predicted"/>
<accession>A0A9X6WIW4</accession>
<gene>
    <name evidence="1" type="ORF">COJ15_28950</name>
</gene>
<dbReference type="Proteomes" id="UP000224003">
    <property type="component" value="Unassembled WGS sequence"/>
</dbReference>
<organism evidence="1 2">
    <name type="scientific">Bacillus thuringiensis</name>
    <dbReference type="NCBI Taxonomy" id="1428"/>
    <lineage>
        <taxon>Bacteria</taxon>
        <taxon>Bacillati</taxon>
        <taxon>Bacillota</taxon>
        <taxon>Bacilli</taxon>
        <taxon>Bacillales</taxon>
        <taxon>Bacillaceae</taxon>
        <taxon>Bacillus</taxon>
        <taxon>Bacillus cereus group</taxon>
    </lineage>
</organism>
<evidence type="ECO:0000313" key="2">
    <source>
        <dbReference type="Proteomes" id="UP000224003"/>
    </source>
</evidence>
<name>A0A9X6WIW4_BACTU</name>
<reference evidence="1 2" key="1">
    <citation type="submission" date="2017-09" db="EMBL/GenBank/DDBJ databases">
        <title>Large-scale bioinformatics analysis of Bacillus genomes uncovers conserved roles of natural products in bacterial physiology.</title>
        <authorList>
            <consortium name="Agbiome Team Llc"/>
            <person name="Bleich R.M."/>
            <person name="Grubbs K.J."/>
            <person name="Santa Maria K.C."/>
            <person name="Allen S.E."/>
            <person name="Farag S."/>
            <person name="Shank E.A."/>
            <person name="Bowers A."/>
        </authorList>
    </citation>
    <scope>NUCLEOTIDE SEQUENCE [LARGE SCALE GENOMIC DNA]</scope>
    <source>
        <strain evidence="1 2">AFS085496</strain>
    </source>
</reference>